<evidence type="ECO:0000256" key="6">
    <source>
        <dbReference type="ARBA" id="ARBA00032535"/>
    </source>
</evidence>
<dbReference type="InterPro" id="IPR001667">
    <property type="entry name" value="DDH_dom"/>
</dbReference>
<sequence>MNKKVYVSGHKVPDTDSIASSISYAYLVNSLAKYEAKPVRLGDLNKETKFVLKYFGVDEPKLLTTMKIKLKDVDLDDAVLIAEDASLYEAINLLREKNAYVLIVVDKCGKMSGIIGLKDITEIYTNIFDDTVLSKADTPFKNVVEVLKGTVINDGYRKPLGRMAIYAMDPKMIEDRIEEDDVVILGDREDAQEDAIKRNVSCMIVTGGFKISEKILNMAKEKGISIISTEYDSFMASRVLPLSVPVSYTMTKDGIKTFHIQDFVSDVKAEMNKNRFRCYPVLDNDGKVINTVSRYHLLSDKRKNIILVDHNERTQSVDDIEEAEILEIIDHHRVANVETKLPLYFRNEPLGSTATIITKMFIENGIAIPKHIAGLLISAIISDTLLLKSPTSTKTDAKMIELLAPIAGIDPDVYAIEMFTEAASIKDVASEDLLKMDVKSFNIAKKKIRVAQVMTMDMDEVKKRKDDLLNLMRETIDKNQEDTFVLMITDILKEYSLVLVQGSYKENIAAAFDKELVDNEFTVDGLLSRKKQMIPAISKKIETL</sequence>
<dbReference type="SUPFAM" id="SSF75138">
    <property type="entry name" value="HprK N-terminal domain-like"/>
    <property type="match status" value="1"/>
</dbReference>
<evidence type="ECO:0000259" key="9">
    <source>
        <dbReference type="PROSITE" id="PS51371"/>
    </source>
</evidence>
<evidence type="ECO:0000256" key="8">
    <source>
        <dbReference type="PROSITE-ProRule" id="PRU00703"/>
    </source>
</evidence>
<gene>
    <name evidence="10" type="ORF">M1R53_06555</name>
</gene>
<reference evidence="10" key="1">
    <citation type="submission" date="2022-04" db="EMBL/GenBank/DDBJ databases">
        <title>Complete genome sequences of Ezakiella coagulans and Fenollaria massiliensis.</title>
        <authorList>
            <person name="France M.T."/>
            <person name="Clifford J."/>
            <person name="Narina S."/>
            <person name="Rutt L."/>
            <person name="Ravel J."/>
        </authorList>
    </citation>
    <scope>NUCLEOTIDE SEQUENCE</scope>
    <source>
        <strain evidence="10">C0061C2</strain>
    </source>
</reference>
<dbReference type="KEGG" id="fms:M1R53_06555"/>
<dbReference type="Gene3D" id="3.40.1390.20">
    <property type="entry name" value="HprK N-terminal domain-like"/>
    <property type="match status" value="1"/>
</dbReference>
<proteinExistence type="predicted"/>
<name>A0A9E7DJ46_9FIRM</name>
<dbReference type="SUPFAM" id="SSF54631">
    <property type="entry name" value="CBS-domain pair"/>
    <property type="match status" value="1"/>
</dbReference>
<dbReference type="Pfam" id="PF00571">
    <property type="entry name" value="CBS"/>
    <property type="match status" value="2"/>
</dbReference>
<dbReference type="GO" id="GO:0046872">
    <property type="term" value="F:metal ion binding"/>
    <property type="evidence" value="ECO:0007669"/>
    <property type="project" value="UniProtKB-KW"/>
</dbReference>
<evidence type="ECO:0000256" key="5">
    <source>
        <dbReference type="ARBA" id="ARBA00023211"/>
    </source>
</evidence>
<dbReference type="InterPro" id="IPR028979">
    <property type="entry name" value="Ser_kin/Pase_Hpr-like_N_sf"/>
</dbReference>
<dbReference type="Pfam" id="PF07085">
    <property type="entry name" value="DRTGG"/>
    <property type="match status" value="1"/>
</dbReference>
<comment type="catalytic activity">
    <reaction evidence="7">
        <text>diphosphate + H2O = 2 phosphate + H(+)</text>
        <dbReference type="Rhea" id="RHEA:24576"/>
        <dbReference type="ChEBI" id="CHEBI:15377"/>
        <dbReference type="ChEBI" id="CHEBI:15378"/>
        <dbReference type="ChEBI" id="CHEBI:33019"/>
        <dbReference type="ChEBI" id="CHEBI:43474"/>
        <dbReference type="EC" id="3.6.1.1"/>
    </reaction>
</comment>
<dbReference type="EMBL" id="CP096649">
    <property type="protein sequence ID" value="UQK58895.1"/>
    <property type="molecule type" value="Genomic_DNA"/>
</dbReference>
<dbReference type="Proteomes" id="UP000831151">
    <property type="component" value="Chromosome"/>
</dbReference>
<comment type="cofactor">
    <cofactor evidence="1">
        <name>Mn(2+)</name>
        <dbReference type="ChEBI" id="CHEBI:29035"/>
    </cofactor>
</comment>
<keyword evidence="3" id="KW-0479">Metal-binding</keyword>
<dbReference type="InterPro" id="IPR046342">
    <property type="entry name" value="CBS_dom_sf"/>
</dbReference>
<dbReference type="PANTHER" id="PTHR12112">
    <property type="entry name" value="BNIP - RELATED"/>
    <property type="match status" value="1"/>
</dbReference>
<dbReference type="InterPro" id="IPR004097">
    <property type="entry name" value="DHHA2"/>
</dbReference>
<keyword evidence="5" id="KW-0464">Manganese</keyword>
<accession>A0A9E7DJ46</accession>
<dbReference type="FunFam" id="3.90.1640.10:FF:000001">
    <property type="entry name" value="Probable manganese-dependent inorganic pyrophosphatase"/>
    <property type="match status" value="1"/>
</dbReference>
<dbReference type="InterPro" id="IPR038763">
    <property type="entry name" value="DHH_sf"/>
</dbReference>
<dbReference type="NCBIfam" id="NF003877">
    <property type="entry name" value="PRK05427.1"/>
    <property type="match status" value="1"/>
</dbReference>
<dbReference type="PROSITE" id="PS51371">
    <property type="entry name" value="CBS"/>
    <property type="match status" value="2"/>
</dbReference>
<dbReference type="EC" id="3.6.1.1" evidence="2"/>
<dbReference type="Pfam" id="PF02833">
    <property type="entry name" value="DHHA2"/>
    <property type="match status" value="1"/>
</dbReference>
<evidence type="ECO:0000256" key="3">
    <source>
        <dbReference type="ARBA" id="ARBA00022723"/>
    </source>
</evidence>
<dbReference type="NCBIfam" id="NF011443">
    <property type="entry name" value="PRK14869.1-5"/>
    <property type="match status" value="1"/>
</dbReference>
<dbReference type="GO" id="GO:0005737">
    <property type="term" value="C:cytoplasm"/>
    <property type="evidence" value="ECO:0007669"/>
    <property type="project" value="InterPro"/>
</dbReference>
<keyword evidence="8" id="KW-0129">CBS domain</keyword>
<protein>
    <recommendedName>
        <fullName evidence="2">inorganic diphosphatase</fullName>
        <ecNumber evidence="2">3.6.1.1</ecNumber>
    </recommendedName>
    <alternativeName>
        <fullName evidence="6">Pyrophosphate phospho-hydrolase</fullName>
    </alternativeName>
</protein>
<keyword evidence="11" id="KW-1185">Reference proteome</keyword>
<dbReference type="InterPro" id="IPR038222">
    <property type="entry name" value="DHHA2_dom_sf"/>
</dbReference>
<organism evidence="10 11">
    <name type="scientific">Fenollaria massiliensis</name>
    <dbReference type="NCBI Taxonomy" id="938288"/>
    <lineage>
        <taxon>Bacteria</taxon>
        <taxon>Bacillati</taxon>
        <taxon>Bacillota</taxon>
        <taxon>Clostridia</taxon>
        <taxon>Eubacteriales</taxon>
        <taxon>Fenollaria</taxon>
    </lineage>
</organism>
<feature type="domain" description="CBS" evidence="9">
    <location>
        <begin position="73"/>
        <end position="131"/>
    </location>
</feature>
<keyword evidence="4 10" id="KW-0378">Hydrolase</keyword>
<evidence type="ECO:0000256" key="2">
    <source>
        <dbReference type="ARBA" id="ARBA00012146"/>
    </source>
</evidence>
<dbReference type="SMART" id="SM01131">
    <property type="entry name" value="DHHA2"/>
    <property type="match status" value="1"/>
</dbReference>
<evidence type="ECO:0000313" key="11">
    <source>
        <dbReference type="Proteomes" id="UP000831151"/>
    </source>
</evidence>
<dbReference type="InterPro" id="IPR010766">
    <property type="entry name" value="DRTGG"/>
</dbReference>
<evidence type="ECO:0000313" key="10">
    <source>
        <dbReference type="EMBL" id="UQK58895.1"/>
    </source>
</evidence>
<dbReference type="NCBIfam" id="NF011442">
    <property type="entry name" value="PRK14869.1-4"/>
    <property type="match status" value="1"/>
</dbReference>
<dbReference type="GO" id="GO:0004427">
    <property type="term" value="F:inorganic diphosphate phosphatase activity"/>
    <property type="evidence" value="ECO:0007669"/>
    <property type="project" value="UniProtKB-EC"/>
</dbReference>
<dbReference type="Pfam" id="PF01368">
    <property type="entry name" value="DHH"/>
    <property type="match status" value="1"/>
</dbReference>
<dbReference type="Gene3D" id="3.10.310.20">
    <property type="entry name" value="DHHA2 domain"/>
    <property type="match status" value="1"/>
</dbReference>
<dbReference type="AlphaFoldDB" id="A0A9E7DJ46"/>
<dbReference type="PANTHER" id="PTHR12112:SF22">
    <property type="entry name" value="MANGANESE-DEPENDENT INORGANIC PYROPHOSPHATASE-RELATED"/>
    <property type="match status" value="1"/>
</dbReference>
<evidence type="ECO:0000256" key="7">
    <source>
        <dbReference type="ARBA" id="ARBA00047820"/>
    </source>
</evidence>
<dbReference type="InterPro" id="IPR000644">
    <property type="entry name" value="CBS_dom"/>
</dbReference>
<dbReference type="Gene3D" id="3.90.1640.10">
    <property type="entry name" value="inorganic pyrophosphatase (n-terminal core)"/>
    <property type="match status" value="2"/>
</dbReference>
<dbReference type="SMART" id="SM00116">
    <property type="entry name" value="CBS"/>
    <property type="match status" value="2"/>
</dbReference>
<evidence type="ECO:0000256" key="1">
    <source>
        <dbReference type="ARBA" id="ARBA00001936"/>
    </source>
</evidence>
<evidence type="ECO:0000256" key="4">
    <source>
        <dbReference type="ARBA" id="ARBA00022801"/>
    </source>
</evidence>
<dbReference type="RefSeq" id="WP_249242439.1">
    <property type="nucleotide sequence ID" value="NZ_CP096649.1"/>
</dbReference>
<dbReference type="SUPFAM" id="SSF64182">
    <property type="entry name" value="DHH phosphoesterases"/>
    <property type="match status" value="1"/>
</dbReference>
<feature type="domain" description="CBS" evidence="9">
    <location>
        <begin position="250"/>
        <end position="307"/>
    </location>
</feature>